<keyword evidence="3" id="KW-1185">Reference proteome</keyword>
<evidence type="ECO:0000313" key="2">
    <source>
        <dbReference type="EMBL" id="TYB73575.1"/>
    </source>
</evidence>
<name>A0A5D0QXR6_9FLAO</name>
<organism evidence="2 3">
    <name type="scientific">Bizionia algoritergicola</name>
    <dbReference type="NCBI Taxonomy" id="291187"/>
    <lineage>
        <taxon>Bacteria</taxon>
        <taxon>Pseudomonadati</taxon>
        <taxon>Bacteroidota</taxon>
        <taxon>Flavobacteriia</taxon>
        <taxon>Flavobacteriales</taxon>
        <taxon>Flavobacteriaceae</taxon>
        <taxon>Bizionia</taxon>
    </lineage>
</organism>
<evidence type="ECO:0000256" key="1">
    <source>
        <dbReference type="SAM" id="SignalP"/>
    </source>
</evidence>
<keyword evidence="1" id="KW-0732">Signal</keyword>
<evidence type="ECO:0008006" key="4">
    <source>
        <dbReference type="Google" id="ProtNLM"/>
    </source>
</evidence>
<gene>
    <name evidence="2" type="ORF">ES675_07930</name>
</gene>
<accession>A0A5D0QXR6</accession>
<comment type="caution">
    <text evidence="2">The sequence shown here is derived from an EMBL/GenBank/DDBJ whole genome shotgun (WGS) entry which is preliminary data.</text>
</comment>
<dbReference type="RefSeq" id="WP_066247852.1">
    <property type="nucleotide sequence ID" value="NZ_VSKL01000002.1"/>
</dbReference>
<feature type="signal peptide" evidence="1">
    <location>
        <begin position="1"/>
        <end position="19"/>
    </location>
</feature>
<evidence type="ECO:0000313" key="3">
    <source>
        <dbReference type="Proteomes" id="UP000324358"/>
    </source>
</evidence>
<proteinExistence type="predicted"/>
<feature type="chain" id="PRO_5022799415" description="Nicotinate-nucleotide adenylyltransferase" evidence="1">
    <location>
        <begin position="20"/>
        <end position="171"/>
    </location>
</feature>
<protein>
    <recommendedName>
        <fullName evidence="4">Nicotinate-nucleotide adenylyltransferase</fullName>
    </recommendedName>
</protein>
<dbReference type="Proteomes" id="UP000324358">
    <property type="component" value="Unassembled WGS sequence"/>
</dbReference>
<dbReference type="EMBL" id="VSKL01000002">
    <property type="protein sequence ID" value="TYB73575.1"/>
    <property type="molecule type" value="Genomic_DNA"/>
</dbReference>
<reference evidence="2 3" key="1">
    <citation type="submission" date="2019-08" db="EMBL/GenBank/DDBJ databases">
        <title>Genomes of Antarctic Bizionia species.</title>
        <authorList>
            <person name="Bowman J.P."/>
        </authorList>
    </citation>
    <scope>NUCLEOTIDE SEQUENCE [LARGE SCALE GENOMIC DNA]</scope>
    <source>
        <strain evidence="2 3">APA-1</strain>
    </source>
</reference>
<dbReference type="AlphaFoldDB" id="A0A5D0QXR6"/>
<sequence length="171" mass="19449">MKTYVIGLLFLGFTNLMIAQNDLAVLSTPNPTVYSKTTKSVKNLDYLSTVSKLDISKKVLKLQDIVAHYNIKTHKVYNPKSSTTYTVNFKEGENSLSAIYDKNGNLLKCHEQYQNIKLPYVLSSEVIKANPGYSLNEVYCNIEYTKDHETDIKYRVVLKNGKKTKTVILDL</sequence>
<dbReference type="OrthoDB" id="1428473at2"/>